<evidence type="ECO:0008006" key="4">
    <source>
        <dbReference type="Google" id="ProtNLM"/>
    </source>
</evidence>
<dbReference type="EMBL" id="JAGSOH010000002">
    <property type="protein sequence ID" value="MBR7824914.1"/>
    <property type="molecule type" value="Genomic_DNA"/>
</dbReference>
<evidence type="ECO:0000256" key="1">
    <source>
        <dbReference type="SAM" id="MobiDB-lite"/>
    </source>
</evidence>
<feature type="region of interest" description="Disordered" evidence="1">
    <location>
        <begin position="477"/>
        <end position="497"/>
    </location>
</feature>
<gene>
    <name evidence="2" type="ORF">KDK95_01235</name>
</gene>
<keyword evidence="3" id="KW-1185">Reference proteome</keyword>
<comment type="caution">
    <text evidence="2">The sequence shown here is derived from an EMBL/GenBank/DDBJ whole genome shotgun (WGS) entry which is preliminary data.</text>
</comment>
<accession>A0A941EBN6</accession>
<protein>
    <recommendedName>
        <fullName evidence="4">Transcriptional regulator</fullName>
    </recommendedName>
</protein>
<dbReference type="RefSeq" id="WP_212516067.1">
    <property type="nucleotide sequence ID" value="NZ_JAGSOH010000002.1"/>
</dbReference>
<organism evidence="2 3">
    <name type="scientific">Actinospica acidithermotolerans</name>
    <dbReference type="NCBI Taxonomy" id="2828514"/>
    <lineage>
        <taxon>Bacteria</taxon>
        <taxon>Bacillati</taxon>
        <taxon>Actinomycetota</taxon>
        <taxon>Actinomycetes</taxon>
        <taxon>Catenulisporales</taxon>
        <taxon>Actinospicaceae</taxon>
        <taxon>Actinospica</taxon>
    </lineage>
</organism>
<evidence type="ECO:0000313" key="3">
    <source>
        <dbReference type="Proteomes" id="UP000676325"/>
    </source>
</evidence>
<reference evidence="2" key="1">
    <citation type="submission" date="2021-04" db="EMBL/GenBank/DDBJ databases">
        <title>Genome based classification of Actinospica acidithermotolerans sp. nov., an actinobacterium isolated from an Indonesian hot spring.</title>
        <authorList>
            <person name="Kusuma A.B."/>
            <person name="Putra K.E."/>
            <person name="Nafisah S."/>
            <person name="Loh J."/>
            <person name="Nouioui I."/>
            <person name="Goodfellow M."/>
        </authorList>
    </citation>
    <scope>NUCLEOTIDE SEQUENCE</scope>
    <source>
        <strain evidence="2">MGRD01-02</strain>
    </source>
</reference>
<dbReference type="AlphaFoldDB" id="A0A941EBN6"/>
<evidence type="ECO:0000313" key="2">
    <source>
        <dbReference type="EMBL" id="MBR7824914.1"/>
    </source>
</evidence>
<proteinExistence type="predicted"/>
<name>A0A941EBN6_9ACTN</name>
<sequence length="497" mass="53428">MPERVPNALFASWFQRSGWSKGEVARMVNRRARDLGATHVATDTSRVRRWLDGEQPRDPIPRILTELFSERFGCVVTLSDLGLREPSSPIAGTLADLPWGPERTAELLAEFCRSDLLLGPNPARRVGDGAPPLAAGTALIEPVKRWLLPYVPAPQRSIDVLEALPSGGPIPAQPQRGRPGRAAVLADQLEETLRVFRDWEAAIGGGIRRAAVTGQLYEVAELIRHSPEPAHPRIFRIAAHYCLLAGEMALDSGLQAAAQRYLVLGLHAAKESADRNTIAVVLAATARQLVGLNRAQDALDLLAVGRTATRGDLDPLPAAFVDLVEARGYGALGRIEPAKLALERARTLHAKGWAAEYGPNSTPLSNASHPWPPTFTPAAVRLEAARALRDLASRLPQLTGEAAAEFDAAAGLYERDFPRQLRGRVEALTGSAEAHAVLGHRAAAVAALRTAGGLAVRIRSRLAEERLREAASRVRAAFPEEREPGDGASAAPSFTHT</sequence>
<dbReference type="Proteomes" id="UP000676325">
    <property type="component" value="Unassembled WGS sequence"/>
</dbReference>